<name>A0A023B2C2_GRENI</name>
<reference evidence="2" key="1">
    <citation type="submission" date="2013-12" db="EMBL/GenBank/DDBJ databases">
        <authorList>
            <person name="Omoto C.K."/>
            <person name="Sibley D."/>
            <person name="Venepally P."/>
            <person name="Hadjithomas M."/>
            <person name="Karamycheva S."/>
            <person name="Brunk B."/>
            <person name="Roos D."/>
            <person name="Caler E."/>
            <person name="Lorenzi H."/>
        </authorList>
    </citation>
    <scope>NUCLEOTIDE SEQUENCE</scope>
</reference>
<feature type="region of interest" description="Disordered" evidence="1">
    <location>
        <begin position="1"/>
        <end position="39"/>
    </location>
</feature>
<dbReference type="EMBL" id="AFNH02000918">
    <property type="protein sequence ID" value="EZG52249.1"/>
    <property type="molecule type" value="Genomic_DNA"/>
</dbReference>
<organism evidence="2 3">
    <name type="scientific">Gregarina niphandrodes</name>
    <name type="common">Septate eugregarine</name>
    <dbReference type="NCBI Taxonomy" id="110365"/>
    <lineage>
        <taxon>Eukaryota</taxon>
        <taxon>Sar</taxon>
        <taxon>Alveolata</taxon>
        <taxon>Apicomplexa</taxon>
        <taxon>Conoidasida</taxon>
        <taxon>Gregarinasina</taxon>
        <taxon>Eugregarinorida</taxon>
        <taxon>Gregarinidae</taxon>
        <taxon>Gregarina</taxon>
    </lineage>
</organism>
<proteinExistence type="predicted"/>
<comment type="caution">
    <text evidence="2">The sequence shown here is derived from an EMBL/GenBank/DDBJ whole genome shotgun (WGS) entry which is preliminary data.</text>
</comment>
<dbReference type="GeneID" id="22914318"/>
<dbReference type="RefSeq" id="XP_011131897.1">
    <property type="nucleotide sequence ID" value="XM_011133595.1"/>
</dbReference>
<accession>A0A023B2C2</accession>
<sequence>MRMRSPQPAQQVVAPQSLNPPYNPANSQPPMTETPMTEAPRALTAAAAQGVERTYSPAQAPYYHYYSGLPSQKMNSFAPRTATRLDKSGKSTAGVEGVRPATDSMCVSTLEVESQ</sequence>
<evidence type="ECO:0000313" key="2">
    <source>
        <dbReference type="EMBL" id="EZG52249.1"/>
    </source>
</evidence>
<keyword evidence="3" id="KW-1185">Reference proteome</keyword>
<dbReference type="VEuPathDB" id="CryptoDB:GNI_122960"/>
<evidence type="ECO:0000313" key="3">
    <source>
        <dbReference type="Proteomes" id="UP000019763"/>
    </source>
</evidence>
<dbReference type="Proteomes" id="UP000019763">
    <property type="component" value="Unassembled WGS sequence"/>
</dbReference>
<dbReference type="AlphaFoldDB" id="A0A023B2C2"/>
<feature type="compositionally biased region" description="Low complexity" evidence="1">
    <location>
        <begin position="29"/>
        <end position="39"/>
    </location>
</feature>
<gene>
    <name evidence="2" type="ORF">GNI_122960</name>
</gene>
<feature type="region of interest" description="Disordered" evidence="1">
    <location>
        <begin position="71"/>
        <end position="100"/>
    </location>
</feature>
<feature type="compositionally biased region" description="Polar residues" evidence="1">
    <location>
        <begin position="17"/>
        <end position="28"/>
    </location>
</feature>
<protein>
    <submittedName>
        <fullName evidence="2">Uncharacterized protein</fullName>
    </submittedName>
</protein>
<feature type="compositionally biased region" description="Low complexity" evidence="1">
    <location>
        <begin position="1"/>
        <end position="16"/>
    </location>
</feature>
<evidence type="ECO:0000256" key="1">
    <source>
        <dbReference type="SAM" id="MobiDB-lite"/>
    </source>
</evidence>